<dbReference type="EMBL" id="CALNXI010000198">
    <property type="protein sequence ID" value="CAH3021889.1"/>
    <property type="molecule type" value="Genomic_DNA"/>
</dbReference>
<evidence type="ECO:0000313" key="1">
    <source>
        <dbReference type="EMBL" id="CAH3021889.1"/>
    </source>
</evidence>
<organism evidence="1 2">
    <name type="scientific">Porites evermanni</name>
    <dbReference type="NCBI Taxonomy" id="104178"/>
    <lineage>
        <taxon>Eukaryota</taxon>
        <taxon>Metazoa</taxon>
        <taxon>Cnidaria</taxon>
        <taxon>Anthozoa</taxon>
        <taxon>Hexacorallia</taxon>
        <taxon>Scleractinia</taxon>
        <taxon>Fungiina</taxon>
        <taxon>Poritidae</taxon>
        <taxon>Porites</taxon>
    </lineage>
</organism>
<name>A0ABN8LXK9_9CNID</name>
<proteinExistence type="predicted"/>
<evidence type="ECO:0008006" key="3">
    <source>
        <dbReference type="Google" id="ProtNLM"/>
    </source>
</evidence>
<evidence type="ECO:0000313" key="2">
    <source>
        <dbReference type="Proteomes" id="UP001159427"/>
    </source>
</evidence>
<gene>
    <name evidence="1" type="ORF">PEVE_00013125</name>
</gene>
<sequence>MARNAKTWSESARYAPPEEIVLRAIEVGFIHYGLSEHMPRYEPEDLYEEEIEKDVLPQTLSSSKIIVLPLPEYLPAESVRMATTRDLRGNSKPLGRRS</sequence>
<accession>A0ABN8LXK9</accession>
<reference evidence="1 2" key="1">
    <citation type="submission" date="2022-05" db="EMBL/GenBank/DDBJ databases">
        <authorList>
            <consortium name="Genoscope - CEA"/>
            <person name="William W."/>
        </authorList>
    </citation>
    <scope>NUCLEOTIDE SEQUENCE [LARGE SCALE GENOMIC DNA]</scope>
</reference>
<dbReference type="Gene3D" id="3.20.20.140">
    <property type="entry name" value="Metal-dependent hydrolases"/>
    <property type="match status" value="1"/>
</dbReference>
<dbReference type="Proteomes" id="UP001159427">
    <property type="component" value="Unassembled WGS sequence"/>
</dbReference>
<comment type="caution">
    <text evidence="1">The sequence shown here is derived from an EMBL/GenBank/DDBJ whole genome shotgun (WGS) entry which is preliminary data.</text>
</comment>
<keyword evidence="2" id="KW-1185">Reference proteome</keyword>
<protein>
    <recommendedName>
        <fullName evidence="3">Histidinol-phosphatase</fullName>
    </recommendedName>
</protein>